<accession>A0A410RMD7</accession>
<reference evidence="1 2" key="1">
    <citation type="submission" date="2018-12" db="EMBL/GenBank/DDBJ databases">
        <title>Complete Genome Sequence of the Corallopyronin A producing Myxobacterium Corallococcus coralloides B035.</title>
        <authorList>
            <person name="Bouhired S.M."/>
            <person name="Rupp O."/>
            <person name="Blom J."/>
            <person name="Schaeberle T.F."/>
            <person name="Kehraus S."/>
            <person name="Schiefer A."/>
            <person name="Pfarr K."/>
            <person name="Goesmann A."/>
            <person name="Hoerauf A."/>
            <person name="Koenig G.M."/>
        </authorList>
    </citation>
    <scope>NUCLEOTIDE SEQUENCE [LARGE SCALE GENOMIC DNA]</scope>
    <source>
        <strain evidence="1 2">B035</strain>
    </source>
</reference>
<dbReference type="AlphaFoldDB" id="A0A410RMD7"/>
<protein>
    <recommendedName>
        <fullName evidence="3">PLD phosphodiesterase domain-containing protein</fullName>
    </recommendedName>
</protein>
<dbReference type="Proteomes" id="UP000288758">
    <property type="component" value="Chromosome"/>
</dbReference>
<proteinExistence type="predicted"/>
<dbReference type="RefSeq" id="WP_128795197.1">
    <property type="nucleotide sequence ID" value="NZ_CP034669.1"/>
</dbReference>
<evidence type="ECO:0000313" key="2">
    <source>
        <dbReference type="Proteomes" id="UP000288758"/>
    </source>
</evidence>
<gene>
    <name evidence="1" type="ORF">EJ065_1365</name>
</gene>
<name>A0A410RMD7_CORCK</name>
<dbReference type="EMBL" id="CP034669">
    <property type="protein sequence ID" value="QAT82968.1"/>
    <property type="molecule type" value="Genomic_DNA"/>
</dbReference>
<evidence type="ECO:0000313" key="1">
    <source>
        <dbReference type="EMBL" id="QAT82968.1"/>
    </source>
</evidence>
<organism evidence="1 2">
    <name type="scientific">Corallococcus coralloides</name>
    <name type="common">Myxococcus coralloides</name>
    <dbReference type="NCBI Taxonomy" id="184914"/>
    <lineage>
        <taxon>Bacteria</taxon>
        <taxon>Pseudomonadati</taxon>
        <taxon>Myxococcota</taxon>
        <taxon>Myxococcia</taxon>
        <taxon>Myxococcales</taxon>
        <taxon>Cystobacterineae</taxon>
        <taxon>Myxococcaceae</taxon>
        <taxon>Corallococcus</taxon>
    </lineage>
</organism>
<dbReference type="Gene3D" id="3.30.870.10">
    <property type="entry name" value="Endonuclease Chain A"/>
    <property type="match status" value="1"/>
</dbReference>
<sequence>MPDIPRAVLSEHFQACMENRRLVSAVFTTFRFDPGFFESEVLPVFFDVSLSHANAIKLVQLSEVLTKQSVNLAVYYDQHGLVAEGASAKLDVQRIPLQHPTGIFHPKNVLALVEDVEPDESGHRPRALLCACLSANLTRAGWWENVEVAHIEKLNEGEATHLRAPLIAYLDRLVGTAEFRRPNDDLRRRHAALWDIRKFLEGCRQRDHRTVGGRLHTQFHNGEESLPDFIANSSANAVRGMCLEILSPYIDGGEASAPLAALLERFQPRDVRVHLPRNERGEAQCAQALYEGMTAQGVTWGELPRDLLRMGRTEDARLRTVHAKVYRFFEPKRGGREILYIGSTNMTQAGCRVAGQGGNWETGFLVENIPSSAHAKPDWWLAVDEVRPSHFAPRSEDEGTAASGGTQLAVRYAWNRKEAAVLWRGKKPSPALTVEHAGVRLFELSSLPSREWRVLDAEAAKRLEQTLLSTSFLQVRGEGPEPGVLLVQEEGMAQRPSLLLDLSTAEILRYWALLTVEQRAEFIAAHVRLTGDDDPLMAKIAPLPIETTLFDRFAGIFHAFSCLEARVREALDDKKEREADYRLFGRKYDSLGSLLDRVLTDEKAGQGDRVEHYVVVLCARQLMDELGSEPRYQGYWEAHRDDVRQLTEQLASASPLRETLAAGSGEMPAFLDWFDDWFLRRAAPVPPTEGVA</sequence>
<evidence type="ECO:0008006" key="3">
    <source>
        <dbReference type="Google" id="ProtNLM"/>
    </source>
</evidence>